<dbReference type="PANTHER" id="PTHR43333">
    <property type="entry name" value="2-HACID_DH_C DOMAIN-CONTAINING PROTEIN"/>
    <property type="match status" value="1"/>
</dbReference>
<sequence length="313" mass="35173">MFRTTADRLARARQRHPEVSSRIDVCVDWDLDNFDRSMERAEVMMTWDLPTDDLQQRAPRLKWIHVIGAGVEHLAPFDWLPPGMTVTRNSGIHLEKTREYVGMGLQMLNYQVPKFTSDQRCRDWKPVYSTPIKGKTVTVVGVGKMGEASAQVAKSMGLRVRGVRRTGRPSRYVHAMYTPEDLDKALDDADFVILNMPLTPETQNLIGEKQFAALRPGAGLINLARGGVLDHVALVSALERGILGGAILDVTTPEPLPPDSKLWHTQNLIITPHVSSDDDANYTDLTLDLLFRNLGRYLEGRPLINRVRPKLGY</sequence>
<protein>
    <submittedName>
        <fullName evidence="4">D-3-phosphoglycerate dehydrogenase</fullName>
        <ecNumber evidence="4">1.1.1.95</ecNumber>
    </submittedName>
</protein>
<reference evidence="4" key="1">
    <citation type="submission" date="2015-10" db="EMBL/GenBank/DDBJ databases">
        <authorList>
            <person name="Gilbert D.G."/>
        </authorList>
    </citation>
    <scope>NUCLEOTIDE SEQUENCE</scope>
</reference>
<evidence type="ECO:0000259" key="3">
    <source>
        <dbReference type="Pfam" id="PF02826"/>
    </source>
</evidence>
<evidence type="ECO:0000256" key="2">
    <source>
        <dbReference type="ARBA" id="ARBA00023027"/>
    </source>
</evidence>
<dbReference type="GO" id="GO:0051287">
    <property type="term" value="F:NAD binding"/>
    <property type="evidence" value="ECO:0007669"/>
    <property type="project" value="InterPro"/>
</dbReference>
<dbReference type="EC" id="1.1.1.95" evidence="4"/>
<dbReference type="AlphaFoldDB" id="A0A160TRU5"/>
<name>A0A160TRU5_9ZZZZ</name>
<dbReference type="Pfam" id="PF02826">
    <property type="entry name" value="2-Hacid_dh_C"/>
    <property type="match status" value="1"/>
</dbReference>
<dbReference type="PANTHER" id="PTHR43333:SF1">
    <property type="entry name" value="D-ISOMER SPECIFIC 2-HYDROXYACID DEHYDROGENASE NAD-BINDING DOMAIN-CONTAINING PROTEIN"/>
    <property type="match status" value="1"/>
</dbReference>
<evidence type="ECO:0000256" key="1">
    <source>
        <dbReference type="ARBA" id="ARBA00023002"/>
    </source>
</evidence>
<feature type="domain" description="D-isomer specific 2-hydroxyacid dehydrogenase NAD-binding" evidence="3">
    <location>
        <begin position="110"/>
        <end position="275"/>
    </location>
</feature>
<proteinExistence type="predicted"/>
<organism evidence="4">
    <name type="scientific">hydrothermal vent metagenome</name>
    <dbReference type="NCBI Taxonomy" id="652676"/>
    <lineage>
        <taxon>unclassified sequences</taxon>
        <taxon>metagenomes</taxon>
        <taxon>ecological metagenomes</taxon>
    </lineage>
</organism>
<keyword evidence="2" id="KW-0520">NAD</keyword>
<dbReference type="InterPro" id="IPR036291">
    <property type="entry name" value="NAD(P)-bd_dom_sf"/>
</dbReference>
<dbReference type="Gene3D" id="3.40.50.720">
    <property type="entry name" value="NAD(P)-binding Rossmann-like Domain"/>
    <property type="match status" value="2"/>
</dbReference>
<evidence type="ECO:0000313" key="4">
    <source>
        <dbReference type="EMBL" id="CUS50646.1"/>
    </source>
</evidence>
<dbReference type="PROSITE" id="PS00670">
    <property type="entry name" value="D_2_HYDROXYACID_DH_2"/>
    <property type="match status" value="1"/>
</dbReference>
<dbReference type="EMBL" id="CZRL01000035">
    <property type="protein sequence ID" value="CUS50646.1"/>
    <property type="molecule type" value="Genomic_DNA"/>
</dbReference>
<gene>
    <name evidence="4" type="ORF">MGWOODY_XGa1608</name>
</gene>
<dbReference type="GO" id="GO:0004617">
    <property type="term" value="F:phosphoglycerate dehydrogenase activity"/>
    <property type="evidence" value="ECO:0007669"/>
    <property type="project" value="UniProtKB-EC"/>
</dbReference>
<accession>A0A160TRU5</accession>
<dbReference type="SUPFAM" id="SSF52283">
    <property type="entry name" value="Formate/glycerate dehydrogenase catalytic domain-like"/>
    <property type="match status" value="1"/>
</dbReference>
<dbReference type="InterPro" id="IPR006140">
    <property type="entry name" value="D-isomer_DH_NAD-bd"/>
</dbReference>
<dbReference type="SUPFAM" id="SSF51735">
    <property type="entry name" value="NAD(P)-binding Rossmann-fold domains"/>
    <property type="match status" value="1"/>
</dbReference>
<keyword evidence="1 4" id="KW-0560">Oxidoreductase</keyword>
<dbReference type="InterPro" id="IPR029753">
    <property type="entry name" value="D-isomer_DH_CS"/>
</dbReference>
<dbReference type="CDD" id="cd05300">
    <property type="entry name" value="2-Hacid_dh_1"/>
    <property type="match status" value="1"/>
</dbReference>